<dbReference type="AlphaFoldDB" id="A0A238BW03"/>
<evidence type="ECO:0000313" key="3">
    <source>
        <dbReference type="Proteomes" id="UP000242913"/>
    </source>
</evidence>
<feature type="region of interest" description="Disordered" evidence="1">
    <location>
        <begin position="192"/>
        <end position="224"/>
    </location>
</feature>
<gene>
    <name evidence="2" type="ORF">X798_04092</name>
</gene>
<proteinExistence type="predicted"/>
<feature type="compositionally biased region" description="Basic and acidic residues" evidence="1">
    <location>
        <begin position="9"/>
        <end position="18"/>
    </location>
</feature>
<reference evidence="2 3" key="1">
    <citation type="submission" date="2015-12" db="EMBL/GenBank/DDBJ databases">
        <title>Draft genome of the nematode, Onchocerca flexuosa.</title>
        <authorList>
            <person name="Mitreva M."/>
        </authorList>
    </citation>
    <scope>NUCLEOTIDE SEQUENCE [LARGE SCALE GENOMIC DNA]</scope>
    <source>
        <strain evidence="2">Red Deer</strain>
    </source>
</reference>
<feature type="region of interest" description="Disordered" evidence="1">
    <location>
        <begin position="1"/>
        <end position="20"/>
    </location>
</feature>
<name>A0A238BW03_9BILA</name>
<dbReference type="EMBL" id="KZ270001">
    <property type="protein sequence ID" value="OZC08860.1"/>
    <property type="molecule type" value="Genomic_DNA"/>
</dbReference>
<feature type="compositionally biased region" description="Basic and acidic residues" evidence="1">
    <location>
        <begin position="102"/>
        <end position="134"/>
    </location>
</feature>
<dbReference type="Proteomes" id="UP000242913">
    <property type="component" value="Unassembled WGS sequence"/>
</dbReference>
<dbReference type="OrthoDB" id="5876340at2759"/>
<sequence>MFEEDEDEERRKHEDTKGTSRKRGYQIDVLLLPKKTSGYHLMMGMNGAFILSQLWLVIAVRSTDDYDEKGLAITTEVDFPAVNQETSSTSFPLNNLTQRPHQQHDENHSLEERNHRFQAHQERKDEETTVGKELDDIEDSVTEPLTRFSVVTFIQTDVSNDTRLIPPANSSNLQNIAFPVLSNNEENGKRILSNNTEASEQDKDDNKKDEEDNGLNSNAIDEELEIRRKMKRTTVEVRSYPPVTETSPSPAATNIPSLDLDHTTTLAIPATAISLPSIPSTPDYSSVPHDLDFGPRTTVSYASLSPTLPSDVAQDHHNRFNEVIQRINVTELSTIPSFINVAVPFALPIPLGKGETPLNLFDTQLQNSGISALINNGHFWTADRLDAARKNDALKLQEKIQGQMQLHTPVDDVLGCTWDIVTSSCKDLFSLKLCSHCHDFGNIFLHNCKCLVKY</sequence>
<feature type="region of interest" description="Disordered" evidence="1">
    <location>
        <begin position="86"/>
        <end position="138"/>
    </location>
</feature>
<organism evidence="2 3">
    <name type="scientific">Onchocerca flexuosa</name>
    <dbReference type="NCBI Taxonomy" id="387005"/>
    <lineage>
        <taxon>Eukaryota</taxon>
        <taxon>Metazoa</taxon>
        <taxon>Ecdysozoa</taxon>
        <taxon>Nematoda</taxon>
        <taxon>Chromadorea</taxon>
        <taxon>Rhabditida</taxon>
        <taxon>Spirurina</taxon>
        <taxon>Spiruromorpha</taxon>
        <taxon>Filarioidea</taxon>
        <taxon>Onchocercidae</taxon>
        <taxon>Onchocerca</taxon>
    </lineage>
</organism>
<accession>A0A238BW03</accession>
<evidence type="ECO:0000256" key="1">
    <source>
        <dbReference type="SAM" id="MobiDB-lite"/>
    </source>
</evidence>
<feature type="compositionally biased region" description="Polar residues" evidence="1">
    <location>
        <begin position="86"/>
        <end position="100"/>
    </location>
</feature>
<keyword evidence="3" id="KW-1185">Reference proteome</keyword>
<evidence type="ECO:0000313" key="2">
    <source>
        <dbReference type="EMBL" id="OZC08860.1"/>
    </source>
</evidence>
<feature type="compositionally biased region" description="Basic and acidic residues" evidence="1">
    <location>
        <begin position="200"/>
        <end position="210"/>
    </location>
</feature>
<protein>
    <submittedName>
        <fullName evidence="2">Uncharacterized protein</fullName>
    </submittedName>
</protein>